<evidence type="ECO:0000256" key="2">
    <source>
        <dbReference type="SAM" id="Phobius"/>
    </source>
</evidence>
<evidence type="ECO:0000313" key="4">
    <source>
        <dbReference type="Proteomes" id="UP000009062"/>
    </source>
</evidence>
<organism evidence="3 4">
    <name type="scientific">Pyrobaculum oguniense (strain DSM 13380 / JCM 10595 / TE7)</name>
    <dbReference type="NCBI Taxonomy" id="698757"/>
    <lineage>
        <taxon>Archaea</taxon>
        <taxon>Thermoproteota</taxon>
        <taxon>Thermoprotei</taxon>
        <taxon>Thermoproteales</taxon>
        <taxon>Thermoproteaceae</taxon>
        <taxon>Pyrobaculum</taxon>
    </lineage>
</organism>
<dbReference type="KEGG" id="pog:Pogu_0890"/>
<keyword evidence="2" id="KW-1133">Transmembrane helix</keyword>
<keyword evidence="2" id="KW-0812">Transmembrane</keyword>
<dbReference type="EMBL" id="CP003316">
    <property type="protein sequence ID" value="AFA38917.1"/>
    <property type="molecule type" value="Genomic_DNA"/>
</dbReference>
<keyword evidence="4" id="KW-1185">Reference proteome</keyword>
<dbReference type="eggNOG" id="arCOG07482">
    <property type="taxonomic scope" value="Archaea"/>
</dbReference>
<accession>H6Q8B0</accession>
<protein>
    <submittedName>
        <fullName evidence="3">Uncharacterized protein</fullName>
    </submittedName>
</protein>
<keyword evidence="2" id="KW-0472">Membrane</keyword>
<dbReference type="STRING" id="698757.Pogu_0890"/>
<feature type="transmembrane region" description="Helical" evidence="2">
    <location>
        <begin position="12"/>
        <end position="38"/>
    </location>
</feature>
<feature type="compositionally biased region" description="Basic and acidic residues" evidence="1">
    <location>
        <begin position="44"/>
        <end position="62"/>
    </location>
</feature>
<dbReference type="HOGENOM" id="CLU_198717_0_0_2"/>
<sequence>MRRELGLLLNLASFVILAAGNLWVAAPLYAASIALLLIPQKVKKEEKKEEVRKEPTPDEIKRRPVAAPEI</sequence>
<reference evidence="3 4" key="1">
    <citation type="journal article" date="2012" name="Stand. Genomic Sci.">
        <title>Complete genome sequence of Pyrobaculum oguniense.</title>
        <authorList>
            <person name="Bernick D.L."/>
            <person name="Karplus K."/>
            <person name="Lui L.M."/>
            <person name="Coker J.K."/>
            <person name="Murphy J.N."/>
            <person name="Chan P.P."/>
            <person name="Cozen A.E."/>
            <person name="Lowe T.M."/>
        </authorList>
    </citation>
    <scope>NUCLEOTIDE SEQUENCE [LARGE SCALE GENOMIC DNA]</scope>
    <source>
        <strain evidence="3 4">TE7</strain>
    </source>
</reference>
<dbReference type="AlphaFoldDB" id="H6Q8B0"/>
<proteinExistence type="predicted"/>
<gene>
    <name evidence="3" type="ordered locus">Pogu_0890</name>
</gene>
<feature type="region of interest" description="Disordered" evidence="1">
    <location>
        <begin position="44"/>
        <end position="70"/>
    </location>
</feature>
<name>H6Q8B0_PYROT</name>
<dbReference type="Proteomes" id="UP000009062">
    <property type="component" value="Chromosome"/>
</dbReference>
<evidence type="ECO:0000256" key="1">
    <source>
        <dbReference type="SAM" id="MobiDB-lite"/>
    </source>
</evidence>
<evidence type="ECO:0000313" key="3">
    <source>
        <dbReference type="EMBL" id="AFA38917.1"/>
    </source>
</evidence>